<evidence type="ECO:0000259" key="6">
    <source>
        <dbReference type="Pfam" id="PF02737"/>
    </source>
</evidence>
<feature type="site" description="Important for catalytic activity" evidence="4">
    <location>
        <position position="139"/>
    </location>
</feature>
<evidence type="ECO:0000259" key="5">
    <source>
        <dbReference type="Pfam" id="PF00725"/>
    </source>
</evidence>
<feature type="domain" description="3-hydroxyacyl-CoA dehydrogenase C-terminal" evidence="5">
    <location>
        <begin position="186"/>
        <end position="257"/>
    </location>
</feature>
<dbReference type="GO" id="GO:0070403">
    <property type="term" value="F:NAD+ binding"/>
    <property type="evidence" value="ECO:0007669"/>
    <property type="project" value="InterPro"/>
</dbReference>
<dbReference type="InterPro" id="IPR006180">
    <property type="entry name" value="3-OHacyl-CoA_DH_CS"/>
</dbReference>
<dbReference type="AlphaFoldDB" id="A0A6J4J463"/>
<sequence>MSESNRSVAVIGAGTIGLSWATLFAAHGMQVRITDPRPDVDQVLQQAVRQFARALPGGPREPGELLALVEVSPDLETAVAGADVIQENGPERIEFKREIFAQVERWAPADALILSSTSGLMPTDLARDMTTAGRLLVGHPFNPPHVLPLVEIVPGERTERWAVDAAIGFYRALGKVPVELHAEIGGFIANRLQSAIFKECVHLVLEGVASTEEVDAVVTQSIGLRWSTQGPFESMHLGGGPGGLRHLFEHLGPGMARRWQSLGQPELTRETIETISSQVEQRFRDRSYEDMTRTRDRTQLAVLAAREAARAEGTT</sequence>
<dbReference type="InterPro" id="IPR006176">
    <property type="entry name" value="3-OHacyl-CoA_DH_NAD-bd"/>
</dbReference>
<dbReference type="InterPro" id="IPR036291">
    <property type="entry name" value="NAD(P)-bd_dom_sf"/>
</dbReference>
<keyword evidence="3 7" id="KW-0560">Oxidoreductase</keyword>
<feature type="domain" description="3-hydroxyacyl-CoA dehydrogenase NAD binding" evidence="6">
    <location>
        <begin position="7"/>
        <end position="180"/>
    </location>
</feature>
<evidence type="ECO:0000256" key="1">
    <source>
        <dbReference type="ARBA" id="ARBA00005086"/>
    </source>
</evidence>
<evidence type="ECO:0000256" key="3">
    <source>
        <dbReference type="ARBA" id="ARBA00023002"/>
    </source>
</evidence>
<dbReference type="EMBL" id="CADCTI010000254">
    <property type="protein sequence ID" value="CAA9269935.1"/>
    <property type="molecule type" value="Genomic_DNA"/>
</dbReference>
<proteinExistence type="inferred from homology"/>
<dbReference type="PROSITE" id="PS00067">
    <property type="entry name" value="3HCDH"/>
    <property type="match status" value="1"/>
</dbReference>
<comment type="similarity">
    <text evidence="2">Belongs to the 3-hydroxyacyl-CoA dehydrogenase family.</text>
</comment>
<dbReference type="GO" id="GO:0006631">
    <property type="term" value="P:fatty acid metabolic process"/>
    <property type="evidence" value="ECO:0007669"/>
    <property type="project" value="InterPro"/>
</dbReference>
<accession>A0A6J4J463</accession>
<name>A0A6J4J463_9ACTN</name>
<dbReference type="InterPro" id="IPR008927">
    <property type="entry name" value="6-PGluconate_DH-like_C_sf"/>
</dbReference>
<comment type="pathway">
    <text evidence="1">Lipid metabolism; butanoate metabolism.</text>
</comment>
<reference evidence="7" key="1">
    <citation type="submission" date="2020-02" db="EMBL/GenBank/DDBJ databases">
        <authorList>
            <person name="Meier V. D."/>
        </authorList>
    </citation>
    <scope>NUCLEOTIDE SEQUENCE</scope>
    <source>
        <strain evidence="7">AVDCRST_MAG57</strain>
    </source>
</reference>
<protein>
    <submittedName>
        <fullName evidence="7">3-hydroxyacyl-CoA dehydrogenase</fullName>
        <ecNumber evidence="7">1.1.1.35</ecNumber>
    </submittedName>
</protein>
<dbReference type="PANTHER" id="PTHR48075">
    <property type="entry name" value="3-HYDROXYACYL-COA DEHYDROGENASE FAMILY PROTEIN"/>
    <property type="match status" value="1"/>
</dbReference>
<dbReference type="PANTHER" id="PTHR48075:SF5">
    <property type="entry name" value="3-HYDROXYBUTYRYL-COA DEHYDROGENASE"/>
    <property type="match status" value="1"/>
</dbReference>
<evidence type="ECO:0000256" key="2">
    <source>
        <dbReference type="ARBA" id="ARBA00009463"/>
    </source>
</evidence>
<dbReference type="InterPro" id="IPR006108">
    <property type="entry name" value="3HC_DH_C"/>
</dbReference>
<dbReference type="Pfam" id="PF02737">
    <property type="entry name" value="3HCDH_N"/>
    <property type="match status" value="1"/>
</dbReference>
<dbReference type="GO" id="GO:0003857">
    <property type="term" value="F:(3S)-3-hydroxyacyl-CoA dehydrogenase (NAD+) activity"/>
    <property type="evidence" value="ECO:0007669"/>
    <property type="project" value="UniProtKB-EC"/>
</dbReference>
<dbReference type="Pfam" id="PF00725">
    <property type="entry name" value="3HCDH"/>
    <property type="match status" value="1"/>
</dbReference>
<evidence type="ECO:0000313" key="7">
    <source>
        <dbReference type="EMBL" id="CAA9269935.1"/>
    </source>
</evidence>
<dbReference type="EC" id="1.1.1.35" evidence="7"/>
<dbReference type="Gene3D" id="3.40.50.720">
    <property type="entry name" value="NAD(P)-binding Rossmann-like Domain"/>
    <property type="match status" value="1"/>
</dbReference>
<gene>
    <name evidence="7" type="ORF">AVDCRST_MAG57-3055</name>
</gene>
<dbReference type="InterPro" id="IPR013328">
    <property type="entry name" value="6PGD_dom2"/>
</dbReference>
<dbReference type="Gene3D" id="1.10.1040.10">
    <property type="entry name" value="N-(1-d-carboxylethyl)-l-norvaline Dehydrogenase, domain 2"/>
    <property type="match status" value="1"/>
</dbReference>
<dbReference type="InterPro" id="IPR022694">
    <property type="entry name" value="3-OHacyl-CoA_DH"/>
</dbReference>
<organism evidence="7">
    <name type="scientific">uncultured Blastococcus sp</name>
    <dbReference type="NCBI Taxonomy" id="217144"/>
    <lineage>
        <taxon>Bacteria</taxon>
        <taxon>Bacillati</taxon>
        <taxon>Actinomycetota</taxon>
        <taxon>Actinomycetes</taxon>
        <taxon>Geodermatophilales</taxon>
        <taxon>Geodermatophilaceae</taxon>
        <taxon>Blastococcus</taxon>
        <taxon>environmental samples</taxon>
    </lineage>
</organism>
<dbReference type="SUPFAM" id="SSF48179">
    <property type="entry name" value="6-phosphogluconate dehydrogenase C-terminal domain-like"/>
    <property type="match status" value="1"/>
</dbReference>
<evidence type="ECO:0000256" key="4">
    <source>
        <dbReference type="PIRSR" id="PIRSR000105-1"/>
    </source>
</evidence>
<dbReference type="SUPFAM" id="SSF51735">
    <property type="entry name" value="NAD(P)-binding Rossmann-fold domains"/>
    <property type="match status" value="1"/>
</dbReference>
<dbReference type="PIRSF" id="PIRSF000105">
    <property type="entry name" value="HCDH"/>
    <property type="match status" value="1"/>
</dbReference>